<protein>
    <submittedName>
        <fullName evidence="2">(rape) hypothetical protein</fullName>
    </submittedName>
</protein>
<dbReference type="AlphaFoldDB" id="A0A816W2F9"/>
<keyword evidence="1" id="KW-0472">Membrane</keyword>
<sequence length="157" mass="17102">MNYTLFQNSGLAFTSVVYRLREGFLKPLARAMARGGGLIALRLGSLMVVFELPWGSDGSGVSSPSSWRVLELVMFDMRSVAAARFRDVVYGIAVLVSIRIVPPVLILTFKLTLLWFSEWAFGEVVEGPCSQRGLKHLGGTTVAVAYPSAMGGVLCLW</sequence>
<accession>A0A816W2F9</accession>
<proteinExistence type="predicted"/>
<dbReference type="EMBL" id="HG994357">
    <property type="protein sequence ID" value="CAF2129684.1"/>
    <property type="molecule type" value="Genomic_DNA"/>
</dbReference>
<dbReference type="Proteomes" id="UP001295469">
    <property type="component" value="Chromosome A03"/>
</dbReference>
<gene>
    <name evidence="2" type="ORF">DARMORV10_A03P47950.1</name>
</gene>
<evidence type="ECO:0000313" key="2">
    <source>
        <dbReference type="EMBL" id="CAF2129684.1"/>
    </source>
</evidence>
<organism evidence="2">
    <name type="scientific">Brassica napus</name>
    <name type="common">Rape</name>
    <dbReference type="NCBI Taxonomy" id="3708"/>
    <lineage>
        <taxon>Eukaryota</taxon>
        <taxon>Viridiplantae</taxon>
        <taxon>Streptophyta</taxon>
        <taxon>Embryophyta</taxon>
        <taxon>Tracheophyta</taxon>
        <taxon>Spermatophyta</taxon>
        <taxon>Magnoliopsida</taxon>
        <taxon>eudicotyledons</taxon>
        <taxon>Gunneridae</taxon>
        <taxon>Pentapetalae</taxon>
        <taxon>rosids</taxon>
        <taxon>malvids</taxon>
        <taxon>Brassicales</taxon>
        <taxon>Brassicaceae</taxon>
        <taxon>Brassiceae</taxon>
        <taxon>Brassica</taxon>
    </lineage>
</organism>
<reference evidence="2" key="1">
    <citation type="submission" date="2021-01" db="EMBL/GenBank/DDBJ databases">
        <authorList>
            <consortium name="Genoscope - CEA"/>
            <person name="William W."/>
        </authorList>
    </citation>
    <scope>NUCLEOTIDE SEQUENCE</scope>
</reference>
<evidence type="ECO:0000256" key="1">
    <source>
        <dbReference type="SAM" id="Phobius"/>
    </source>
</evidence>
<keyword evidence="1" id="KW-0812">Transmembrane</keyword>
<keyword evidence="1" id="KW-1133">Transmembrane helix</keyword>
<feature type="transmembrane region" description="Helical" evidence="1">
    <location>
        <begin position="88"/>
        <end position="116"/>
    </location>
</feature>
<name>A0A816W2F9_BRANA</name>